<dbReference type="AlphaFoldDB" id="A0A518ES81"/>
<keyword evidence="2" id="KW-1185">Reference proteome</keyword>
<sequence>MTMMRGSAPFTPGRKGDEKYATAYVARFTALSAFAIFAAGCGGDTSSSVGLGDDGVVSSPTFDFENDGYVVGKVRMNAPAVPDFLLRATLPVPRGTFAADDAQVPLAVISSADPTASPTQVEVVSRYANNEDGADVVEIISRVRRPDVAPGTPIEYLVVYAPHAKGDLQLSPAVDTILRAPGAVRLVANDPFGNPYSADLFAKIKSADPTVEVVRDGELIKEFRVPEVLVPTSPVTGAEGTLPRLMGVNAFVRTFAGEDFFALDLHVHNGFDGKDESVTWDEVLTDLYFDKLHLRLPQGWEVLHALENPFTGDAFAAGNMQEVPLIAAIPDGDMHLMHRQSQFSRRIMIARTDAVERARAELEHQTLAFCTEGRADDGSELWSWWNPATARYLPQNHRLPNLASMTTREAIDAEFRGQYEARSAMVETGVGDAYPILSGNLGWAHPYWSSYGGMTGGENIEQIPGVEIAWSGSQAGFRFIEMRNRMVLERQPTALYSSAGIPTKFEDHLVTTGQNGPYLPFDLSMKFVGDDSYFGFDDAPTFQADYVASAGLKPAYEEPLKEFMAIDLQHLIRFTNDLKTMTWLGNDSLSKWQIRRVGELFRMTHHEGNVGDYGYVGGSSLQWRINRVTENPGVGIEYGRGEGWGLFAASAAYATGDDDLRERFRPWFAEVSRVCAEGQSDCTGNLTAVRIGKQANGIYRTRQSFEQSFATNALESMRTTVFDRVDEEVSERLADIIVGTAYSTIRMPFYDPAHGGLRKVIGVGMSDMSIPDFCFDLPDDAGYGLTNVDHETPLTLWTYAYELSGDAAFLQIAASSLGTTANLEAELNILGQQRLPHSAFMLGTVQAMSSIH</sequence>
<gene>
    <name evidence="1" type="ORF">Poly30_24690</name>
</gene>
<evidence type="ECO:0000313" key="1">
    <source>
        <dbReference type="EMBL" id="QDV06951.1"/>
    </source>
</evidence>
<organism evidence="1 2">
    <name type="scientific">Saltatorellus ferox</name>
    <dbReference type="NCBI Taxonomy" id="2528018"/>
    <lineage>
        <taxon>Bacteria</taxon>
        <taxon>Pseudomonadati</taxon>
        <taxon>Planctomycetota</taxon>
        <taxon>Planctomycetia</taxon>
        <taxon>Planctomycetia incertae sedis</taxon>
        <taxon>Saltatorellus</taxon>
    </lineage>
</organism>
<protein>
    <submittedName>
        <fullName evidence="1">Uncharacterized protein</fullName>
    </submittedName>
</protein>
<evidence type="ECO:0000313" key="2">
    <source>
        <dbReference type="Proteomes" id="UP000320390"/>
    </source>
</evidence>
<dbReference type="EMBL" id="CP036434">
    <property type="protein sequence ID" value="QDV06951.1"/>
    <property type="molecule type" value="Genomic_DNA"/>
</dbReference>
<proteinExistence type="predicted"/>
<name>A0A518ES81_9BACT</name>
<reference evidence="1 2" key="1">
    <citation type="submission" date="2019-02" db="EMBL/GenBank/DDBJ databases">
        <title>Deep-cultivation of Planctomycetes and their phenomic and genomic characterization uncovers novel biology.</title>
        <authorList>
            <person name="Wiegand S."/>
            <person name="Jogler M."/>
            <person name="Boedeker C."/>
            <person name="Pinto D."/>
            <person name="Vollmers J."/>
            <person name="Rivas-Marin E."/>
            <person name="Kohn T."/>
            <person name="Peeters S.H."/>
            <person name="Heuer A."/>
            <person name="Rast P."/>
            <person name="Oberbeckmann S."/>
            <person name="Bunk B."/>
            <person name="Jeske O."/>
            <person name="Meyerdierks A."/>
            <person name="Storesund J.E."/>
            <person name="Kallscheuer N."/>
            <person name="Luecker S."/>
            <person name="Lage O.M."/>
            <person name="Pohl T."/>
            <person name="Merkel B.J."/>
            <person name="Hornburger P."/>
            <person name="Mueller R.-W."/>
            <person name="Bruemmer F."/>
            <person name="Labrenz M."/>
            <person name="Spormann A.M."/>
            <person name="Op den Camp H."/>
            <person name="Overmann J."/>
            <person name="Amann R."/>
            <person name="Jetten M.S.M."/>
            <person name="Mascher T."/>
            <person name="Medema M.H."/>
            <person name="Devos D.P."/>
            <person name="Kaster A.-K."/>
            <person name="Ovreas L."/>
            <person name="Rohde M."/>
            <person name="Galperin M.Y."/>
            <person name="Jogler C."/>
        </authorList>
    </citation>
    <scope>NUCLEOTIDE SEQUENCE [LARGE SCALE GENOMIC DNA]</scope>
    <source>
        <strain evidence="1 2">Poly30</strain>
    </source>
</reference>
<dbReference type="Proteomes" id="UP000320390">
    <property type="component" value="Chromosome"/>
</dbReference>
<accession>A0A518ES81</accession>